<reference evidence="2 3" key="1">
    <citation type="submission" date="2021-01" db="EMBL/GenBank/DDBJ databases">
        <title>WGS of actinomycetes isolated from Thailand.</title>
        <authorList>
            <person name="Thawai C."/>
        </authorList>
    </citation>
    <scope>NUCLEOTIDE SEQUENCE [LARGE SCALE GENOMIC DNA]</scope>
    <source>
        <strain evidence="2 3">CH5-8</strain>
    </source>
</reference>
<dbReference type="EMBL" id="JAERRH010000002">
    <property type="protein sequence ID" value="MBL1104117.1"/>
    <property type="molecule type" value="Genomic_DNA"/>
</dbReference>
<evidence type="ECO:0000256" key="1">
    <source>
        <dbReference type="SAM" id="MobiDB-lite"/>
    </source>
</evidence>
<keyword evidence="3" id="KW-1185">Reference proteome</keyword>
<dbReference type="Proteomes" id="UP000621386">
    <property type="component" value="Unassembled WGS sequence"/>
</dbReference>
<feature type="region of interest" description="Disordered" evidence="1">
    <location>
        <begin position="1"/>
        <end position="52"/>
    </location>
</feature>
<evidence type="ECO:0000313" key="3">
    <source>
        <dbReference type="Proteomes" id="UP000621386"/>
    </source>
</evidence>
<proteinExistence type="predicted"/>
<feature type="compositionally biased region" description="Low complexity" evidence="1">
    <location>
        <begin position="20"/>
        <end position="38"/>
    </location>
</feature>
<feature type="compositionally biased region" description="Basic and acidic residues" evidence="1">
    <location>
        <begin position="39"/>
        <end position="50"/>
    </location>
</feature>
<protein>
    <submittedName>
        <fullName evidence="2">Uncharacterized protein</fullName>
    </submittedName>
</protein>
<accession>A0ABS1NVH9</accession>
<gene>
    <name evidence="2" type="ORF">JK361_05770</name>
</gene>
<evidence type="ECO:0000313" key="2">
    <source>
        <dbReference type="EMBL" id="MBL1104117.1"/>
    </source>
</evidence>
<name>A0ABS1NVH9_9ACTN</name>
<comment type="caution">
    <text evidence="2">The sequence shown here is derived from an EMBL/GenBank/DDBJ whole genome shotgun (WGS) entry which is preliminary data.</text>
</comment>
<sequence length="68" mass="7005">MAGSAHATLDAVSRERSRRAPAGAARAARPLAAVATARTPDRRRDARDRASAAVGTVRPYHVVAGVAS</sequence>
<organism evidence="2 3">
    <name type="scientific">Streptomyces musisoli</name>
    <dbReference type="NCBI Taxonomy" id="2802280"/>
    <lineage>
        <taxon>Bacteria</taxon>
        <taxon>Bacillati</taxon>
        <taxon>Actinomycetota</taxon>
        <taxon>Actinomycetes</taxon>
        <taxon>Kitasatosporales</taxon>
        <taxon>Streptomycetaceae</taxon>
        <taxon>Streptomyces</taxon>
    </lineage>
</organism>
<dbReference type="RefSeq" id="WP_201814559.1">
    <property type="nucleotide sequence ID" value="NZ_JAERRH010000002.1"/>
</dbReference>